<evidence type="ECO:0000313" key="3">
    <source>
        <dbReference type="Proteomes" id="UP001187531"/>
    </source>
</evidence>
<dbReference type="AlphaFoldDB" id="A0AA88HI71"/>
<dbReference type="InterPro" id="IPR008906">
    <property type="entry name" value="HATC_C_dom"/>
</dbReference>
<evidence type="ECO:0000259" key="1">
    <source>
        <dbReference type="Pfam" id="PF05699"/>
    </source>
</evidence>
<organism evidence="2 3">
    <name type="scientific">Artemia franciscana</name>
    <name type="common">Brine shrimp</name>
    <name type="synonym">Artemia sanfranciscana</name>
    <dbReference type="NCBI Taxonomy" id="6661"/>
    <lineage>
        <taxon>Eukaryota</taxon>
        <taxon>Metazoa</taxon>
        <taxon>Ecdysozoa</taxon>
        <taxon>Arthropoda</taxon>
        <taxon>Crustacea</taxon>
        <taxon>Branchiopoda</taxon>
        <taxon>Anostraca</taxon>
        <taxon>Artemiidae</taxon>
        <taxon>Artemia</taxon>
    </lineage>
</organism>
<gene>
    <name evidence="2" type="ORF">QYM36_015619</name>
</gene>
<dbReference type="Pfam" id="PF05699">
    <property type="entry name" value="Dimer_Tnp_hAT"/>
    <property type="match status" value="1"/>
</dbReference>
<dbReference type="EMBL" id="JAVRJZ010000019">
    <property type="protein sequence ID" value="KAK2707991.1"/>
    <property type="molecule type" value="Genomic_DNA"/>
</dbReference>
<name>A0AA88HI71_ARTSF</name>
<accession>A0AA88HI71</accession>
<dbReference type="GO" id="GO:0046983">
    <property type="term" value="F:protein dimerization activity"/>
    <property type="evidence" value="ECO:0007669"/>
    <property type="project" value="InterPro"/>
</dbReference>
<evidence type="ECO:0000313" key="2">
    <source>
        <dbReference type="EMBL" id="KAK2707991.1"/>
    </source>
</evidence>
<keyword evidence="3" id="KW-1185">Reference proteome</keyword>
<feature type="domain" description="HAT C-terminal dimerisation" evidence="1">
    <location>
        <begin position="213"/>
        <end position="271"/>
    </location>
</feature>
<dbReference type="PANTHER" id="PTHR46289">
    <property type="entry name" value="52 KDA REPRESSOR OF THE INHIBITOR OF THE PROTEIN KINASE-LIKE PROTEIN-RELATED"/>
    <property type="match status" value="1"/>
</dbReference>
<proteinExistence type="predicted"/>
<dbReference type="PANTHER" id="PTHR46289:SF14">
    <property type="entry name" value="DUF4371 DOMAIN-CONTAINING PROTEIN"/>
    <property type="match status" value="1"/>
</dbReference>
<comment type="caution">
    <text evidence="2">The sequence shown here is derived from an EMBL/GenBank/DDBJ whole genome shotgun (WGS) entry which is preliminary data.</text>
</comment>
<dbReference type="Proteomes" id="UP001187531">
    <property type="component" value="Unassembled WGS sequence"/>
</dbReference>
<sequence length="306" mass="35385">MGWGEANSYWLRTFDHGDSNDALESRAAVSTKVEHELQFPLSGPDDYICFTYPFKKRQETCDEEFALVFEQVKELSDKIQLAVEVPRITHRQVYRNNPPHTTPEEYYRHVVFIPILDSVISDLKSRFSRDTLNSFRLTVLLPSNIVNCTDDLQQSSVKEISSMYGQLLGLTVPSTRATLILAEVHVWRSRWLRVKREGGIFPSSVEETAKECDRHLYPYVSSLLDIFISLPVSVASAERSFSTLRKLKTWLRAQMRQTKLSGLALLNVHHDIDISIDRIRNPVSEKTNYSQHMNSKLRKHTIYPRK</sequence>
<protein>
    <recommendedName>
        <fullName evidence="1">HAT C-terminal dimerisation domain-containing protein</fullName>
    </recommendedName>
</protein>
<dbReference type="InterPro" id="IPR052958">
    <property type="entry name" value="IFN-induced_PKR_regulator"/>
</dbReference>
<reference evidence="2" key="1">
    <citation type="submission" date="2023-07" db="EMBL/GenBank/DDBJ databases">
        <title>Chromosome-level genome assembly of Artemia franciscana.</title>
        <authorList>
            <person name="Jo E."/>
        </authorList>
    </citation>
    <scope>NUCLEOTIDE SEQUENCE</scope>
    <source>
        <tissue evidence="2">Whole body</tissue>
    </source>
</reference>